<reference evidence="1 2" key="1">
    <citation type="journal article" date="2003" name="Proc. Natl. Acad. Sci. U.S.A.">
        <title>The complete genome sequence of the carcinogenic bacterium Helicobacter hepaticus.</title>
        <authorList>
            <person name="Suerbaum S."/>
            <person name="Josenhans C."/>
            <person name="Sterzenbach T."/>
            <person name="Drescher B."/>
            <person name="Brandt P."/>
            <person name="Bell M."/>
            <person name="Droege M."/>
            <person name="Fartmann B."/>
            <person name="Fischer H.-P."/>
            <person name="Ge Z."/>
            <person name="Hoerster A."/>
            <person name="Holland R."/>
            <person name="Klein K."/>
            <person name="Koenig J."/>
            <person name="Macko L."/>
            <person name="Mendz G.L."/>
            <person name="Nyakatura G."/>
            <person name="Schauer D.B."/>
            <person name="Shen Z."/>
            <person name="Weber J."/>
            <person name="Frosch M."/>
            <person name="Fox J.G."/>
        </authorList>
    </citation>
    <scope>NUCLEOTIDE SEQUENCE [LARGE SCALE GENOMIC DNA]</scope>
    <source>
        <strain evidence="2">ATCC 51449 / 3B1</strain>
    </source>
</reference>
<dbReference type="Proteomes" id="UP000002495">
    <property type="component" value="Chromosome"/>
</dbReference>
<dbReference type="STRING" id="235279.HH_0751"/>
<dbReference type="RefSeq" id="WP_011115593.1">
    <property type="nucleotide sequence ID" value="NC_004917.1"/>
</dbReference>
<evidence type="ECO:0000313" key="1">
    <source>
        <dbReference type="EMBL" id="AAP77348.1"/>
    </source>
</evidence>
<dbReference type="KEGG" id="hhe:HH_0751"/>
<accession>Q7VI57</accession>
<keyword evidence="2" id="KW-1185">Reference proteome</keyword>
<proteinExistence type="predicted"/>
<protein>
    <submittedName>
        <fullName evidence="1">Uncharacterized protein</fullName>
    </submittedName>
</protein>
<name>Q7VI57_HELHP</name>
<organism evidence="1 2">
    <name type="scientific">Helicobacter hepaticus (strain ATCC 51449 / 3B1)</name>
    <dbReference type="NCBI Taxonomy" id="235279"/>
    <lineage>
        <taxon>Bacteria</taxon>
        <taxon>Pseudomonadati</taxon>
        <taxon>Campylobacterota</taxon>
        <taxon>Epsilonproteobacteria</taxon>
        <taxon>Campylobacterales</taxon>
        <taxon>Helicobacteraceae</taxon>
        <taxon>Helicobacter</taxon>
    </lineage>
</organism>
<dbReference type="AlphaFoldDB" id="Q7VI57"/>
<sequence length="43" mass="4818">MDKHFLINPNLRKRVDECEAVITQALGAKGGFATFCKIFTSMD</sequence>
<dbReference type="HOGENOM" id="CLU_3234429_0_0_7"/>
<evidence type="ECO:0000313" key="2">
    <source>
        <dbReference type="Proteomes" id="UP000002495"/>
    </source>
</evidence>
<gene>
    <name evidence="1" type="ordered locus">HH_0751</name>
</gene>
<dbReference type="EMBL" id="AE017125">
    <property type="protein sequence ID" value="AAP77348.1"/>
    <property type="molecule type" value="Genomic_DNA"/>
</dbReference>